<dbReference type="NCBIfam" id="TIGR01780">
    <property type="entry name" value="SSADH"/>
    <property type="match status" value="1"/>
</dbReference>
<accession>A0A5N8XQN6</accession>
<dbReference type="InterPro" id="IPR016162">
    <property type="entry name" value="Ald_DH_N"/>
</dbReference>
<feature type="domain" description="Aldehyde dehydrogenase" evidence="5">
    <location>
        <begin position="26"/>
        <end position="479"/>
    </location>
</feature>
<gene>
    <name evidence="6" type="ORF">FNH08_32580</name>
</gene>
<keyword evidence="7" id="KW-1185">Reference proteome</keyword>
<protein>
    <submittedName>
        <fullName evidence="6">NAD-dependent succinate-semialdehyde dehydrogenase</fullName>
    </submittedName>
</protein>
<organism evidence="6 7">
    <name type="scientific">Streptomyces spongiae</name>
    <dbReference type="NCBI Taxonomy" id="565072"/>
    <lineage>
        <taxon>Bacteria</taxon>
        <taxon>Bacillati</taxon>
        <taxon>Actinomycetota</taxon>
        <taxon>Actinomycetes</taxon>
        <taxon>Kitasatosporales</taxon>
        <taxon>Streptomycetaceae</taxon>
        <taxon>Streptomyces</taxon>
    </lineage>
</organism>
<dbReference type="InterPro" id="IPR050740">
    <property type="entry name" value="Aldehyde_DH_Superfamily"/>
</dbReference>
<evidence type="ECO:0000313" key="6">
    <source>
        <dbReference type="EMBL" id="MPY61714.1"/>
    </source>
</evidence>
<evidence type="ECO:0000256" key="2">
    <source>
        <dbReference type="ARBA" id="ARBA00023002"/>
    </source>
</evidence>
<dbReference type="PROSITE" id="PS00687">
    <property type="entry name" value="ALDEHYDE_DEHYDR_GLU"/>
    <property type="match status" value="1"/>
</dbReference>
<dbReference type="FunFam" id="3.40.605.10:FF:000026">
    <property type="entry name" value="Aldehyde dehydrogenase, putative"/>
    <property type="match status" value="1"/>
</dbReference>
<dbReference type="InterPro" id="IPR010102">
    <property type="entry name" value="Succ_semiAld_DH"/>
</dbReference>
<dbReference type="EMBL" id="VJZC01000329">
    <property type="protein sequence ID" value="MPY61714.1"/>
    <property type="molecule type" value="Genomic_DNA"/>
</dbReference>
<dbReference type="Gene3D" id="3.40.309.10">
    <property type="entry name" value="Aldehyde Dehydrogenase, Chain A, domain 2"/>
    <property type="match status" value="1"/>
</dbReference>
<name>A0A5N8XQN6_9ACTN</name>
<dbReference type="InterPro" id="IPR029510">
    <property type="entry name" value="Ald_DH_CS_GLU"/>
</dbReference>
<dbReference type="OrthoDB" id="6882680at2"/>
<dbReference type="PANTHER" id="PTHR43353:SF5">
    <property type="entry name" value="SUCCINATE-SEMIALDEHYDE DEHYDROGENASE, MITOCHONDRIAL"/>
    <property type="match status" value="1"/>
</dbReference>
<dbReference type="CDD" id="cd07103">
    <property type="entry name" value="ALDH_F5_SSADH_GabD"/>
    <property type="match status" value="1"/>
</dbReference>
<keyword evidence="2 4" id="KW-0560">Oxidoreductase</keyword>
<sequence>MRGELNDTALLRTAAYVDGVWAGTGDSGAFTVRDPSTGEELAKLPKLSRAQTASAIGAAHRALPGWRARSGKERAGILRRWFDLVTEHSEDLARLIVLEEGKPFAEAVAEVAYAASFLEWFAEEAKRVRGDVMASPERSRRIVVLQEPVGVCAAITPWNFPAAMITRKAGPALAAGCTMVLKPAEQTPLTALALAELAERAGVPAGVFNVVTGDPREIGPELTGNPLVRKVTFTGSTEVGRLLLAQSAATVKKTSMELGGNAPFLVFDDADVDVAVEGLIATKYRNTGQACISANRVYVQDGVYDAFAARLTERVCRLVVGDGFDEGVQQGPLIDDDAVAKVEHHVTDAHAKGATVLCGGERHPRGGLFYRPTVLAGVTAEMAVTREETFGPVTPLQRFTDEAEAVRLANDTEYGLAAYLFTRDAERVWRVGAALEAGMVGINTGLISNEVAPFGGVKQSGLGREGSIYGIAEYLETKYLAWEGAGTS</sequence>
<evidence type="ECO:0000259" key="5">
    <source>
        <dbReference type="Pfam" id="PF00171"/>
    </source>
</evidence>
<dbReference type="InterPro" id="IPR016163">
    <property type="entry name" value="Ald_DH_C"/>
</dbReference>
<dbReference type="FunFam" id="3.40.605.10:FF:000005">
    <property type="entry name" value="Succinate-semialdehyde dehydrogenase I"/>
    <property type="match status" value="1"/>
</dbReference>
<evidence type="ECO:0000313" key="7">
    <source>
        <dbReference type="Proteomes" id="UP000400924"/>
    </source>
</evidence>
<reference evidence="6 7" key="1">
    <citation type="submission" date="2019-07" db="EMBL/GenBank/DDBJ databases">
        <title>New species of Amycolatopsis and Streptomyces.</title>
        <authorList>
            <person name="Duangmal K."/>
            <person name="Teo W.F.A."/>
            <person name="Lipun K."/>
        </authorList>
    </citation>
    <scope>NUCLEOTIDE SEQUENCE [LARGE SCALE GENOMIC DNA]</scope>
    <source>
        <strain evidence="6 7">NBRC 106415</strain>
    </source>
</reference>
<dbReference type="RefSeq" id="WP_152775121.1">
    <property type="nucleotide sequence ID" value="NZ_VJZC01000329.1"/>
</dbReference>
<comment type="caution">
    <text evidence="6">The sequence shown here is derived from an EMBL/GenBank/DDBJ whole genome shotgun (WGS) entry which is preliminary data.</text>
</comment>
<dbReference type="AlphaFoldDB" id="A0A5N8XQN6"/>
<comment type="similarity">
    <text evidence="1 4">Belongs to the aldehyde dehydrogenase family.</text>
</comment>
<proteinExistence type="inferred from homology"/>
<dbReference type="InterPro" id="IPR015590">
    <property type="entry name" value="Aldehyde_DH_dom"/>
</dbReference>
<dbReference type="Proteomes" id="UP000400924">
    <property type="component" value="Unassembled WGS sequence"/>
</dbReference>
<dbReference type="Pfam" id="PF00171">
    <property type="entry name" value="Aldedh"/>
    <property type="match status" value="1"/>
</dbReference>
<dbReference type="Gene3D" id="3.40.605.10">
    <property type="entry name" value="Aldehyde Dehydrogenase, Chain A, domain 1"/>
    <property type="match status" value="1"/>
</dbReference>
<dbReference type="InterPro" id="IPR016161">
    <property type="entry name" value="Ald_DH/histidinol_DH"/>
</dbReference>
<feature type="active site" evidence="3">
    <location>
        <position position="257"/>
    </location>
</feature>
<dbReference type="GO" id="GO:0004777">
    <property type="term" value="F:succinate-semialdehyde dehydrogenase (NAD+) activity"/>
    <property type="evidence" value="ECO:0007669"/>
    <property type="project" value="TreeGrafter"/>
</dbReference>
<dbReference type="SUPFAM" id="SSF53720">
    <property type="entry name" value="ALDH-like"/>
    <property type="match status" value="1"/>
</dbReference>
<evidence type="ECO:0000256" key="3">
    <source>
        <dbReference type="PROSITE-ProRule" id="PRU10007"/>
    </source>
</evidence>
<evidence type="ECO:0000256" key="1">
    <source>
        <dbReference type="ARBA" id="ARBA00009986"/>
    </source>
</evidence>
<dbReference type="GO" id="GO:0009450">
    <property type="term" value="P:gamma-aminobutyric acid catabolic process"/>
    <property type="evidence" value="ECO:0007669"/>
    <property type="project" value="InterPro"/>
</dbReference>
<evidence type="ECO:0000256" key="4">
    <source>
        <dbReference type="RuleBase" id="RU003345"/>
    </source>
</evidence>
<dbReference type="PANTHER" id="PTHR43353">
    <property type="entry name" value="SUCCINATE-SEMIALDEHYDE DEHYDROGENASE, MITOCHONDRIAL"/>
    <property type="match status" value="1"/>
</dbReference>
<dbReference type="FunFam" id="3.40.309.10:FF:000004">
    <property type="entry name" value="Succinate-semialdehyde dehydrogenase I"/>
    <property type="match status" value="1"/>
</dbReference>
<dbReference type="GO" id="GO:0005829">
    <property type="term" value="C:cytosol"/>
    <property type="evidence" value="ECO:0007669"/>
    <property type="project" value="TreeGrafter"/>
</dbReference>